<sequence>MKQAHKHGRGSGDNLLGGRSQPMRLGVFTHSKTEVSDG</sequence>
<proteinExistence type="predicted"/>
<evidence type="ECO:0000256" key="1">
    <source>
        <dbReference type="SAM" id="MobiDB-lite"/>
    </source>
</evidence>
<evidence type="ECO:0000313" key="3">
    <source>
        <dbReference type="Proteomes" id="UP000236173"/>
    </source>
</evidence>
<evidence type="ECO:0000313" key="2">
    <source>
        <dbReference type="EMBL" id="GBC99017.1"/>
    </source>
</evidence>
<gene>
    <name evidence="2" type="ORF">HRbin17_01538</name>
</gene>
<feature type="region of interest" description="Disordered" evidence="1">
    <location>
        <begin position="1"/>
        <end position="38"/>
    </location>
</feature>
<protein>
    <submittedName>
        <fullName evidence="2">Uncharacterized protein</fullName>
    </submittedName>
</protein>
<dbReference type="AlphaFoldDB" id="A0A2H5XD02"/>
<name>A0A2H5XD02_9BACT</name>
<dbReference type="Proteomes" id="UP000236173">
    <property type="component" value="Unassembled WGS sequence"/>
</dbReference>
<dbReference type="EMBL" id="BEHT01000019">
    <property type="protein sequence ID" value="GBC99017.1"/>
    <property type="molecule type" value="Genomic_DNA"/>
</dbReference>
<reference evidence="3" key="1">
    <citation type="submission" date="2017-09" db="EMBL/GenBank/DDBJ databases">
        <title>Metaegenomics of thermophilic ammonia-oxidizing enrichment culture.</title>
        <authorList>
            <person name="Kato S."/>
            <person name="Suzuki K."/>
        </authorList>
    </citation>
    <scope>NUCLEOTIDE SEQUENCE [LARGE SCALE GENOMIC DNA]</scope>
</reference>
<organism evidence="2 3">
    <name type="scientific">Candidatus Fervidibacter japonicus</name>
    <dbReference type="NCBI Taxonomy" id="2035412"/>
    <lineage>
        <taxon>Bacteria</taxon>
        <taxon>Candidatus Fervidibacterota</taxon>
        <taxon>Candidatus Fervidibacter</taxon>
    </lineage>
</organism>
<accession>A0A2H5XD02</accession>
<comment type="caution">
    <text evidence="2">The sequence shown here is derived from an EMBL/GenBank/DDBJ whole genome shotgun (WGS) entry which is preliminary data.</text>
</comment>